<protein>
    <recommendedName>
        <fullName evidence="9">Carbohydrate sulfotransferase</fullName>
        <ecNumber evidence="9">2.8.2.-</ecNumber>
    </recommendedName>
</protein>
<evidence type="ECO:0000256" key="3">
    <source>
        <dbReference type="ARBA" id="ARBA00022679"/>
    </source>
</evidence>
<evidence type="ECO:0000256" key="1">
    <source>
        <dbReference type="ARBA" id="ARBA00004323"/>
    </source>
</evidence>
<dbReference type="InterPro" id="IPR018011">
    <property type="entry name" value="Carb_sulfotrans_8-10"/>
</dbReference>
<dbReference type="SUPFAM" id="SSF56436">
    <property type="entry name" value="C-type lectin-like"/>
    <property type="match status" value="1"/>
</dbReference>
<comment type="subcellular location">
    <subcellularLocation>
        <location evidence="1 9">Golgi apparatus membrane</location>
        <topology evidence="1 9">Single-pass type II membrane protein</topology>
    </subcellularLocation>
</comment>
<dbReference type="CDD" id="cd00037">
    <property type="entry name" value="CLECT"/>
    <property type="match status" value="1"/>
</dbReference>
<organism evidence="11 12">
    <name type="scientific">Paralvinella palmiformis</name>
    <dbReference type="NCBI Taxonomy" id="53620"/>
    <lineage>
        <taxon>Eukaryota</taxon>
        <taxon>Metazoa</taxon>
        <taxon>Spiralia</taxon>
        <taxon>Lophotrochozoa</taxon>
        <taxon>Annelida</taxon>
        <taxon>Polychaeta</taxon>
        <taxon>Sedentaria</taxon>
        <taxon>Canalipalpata</taxon>
        <taxon>Terebellida</taxon>
        <taxon>Terebelliformia</taxon>
        <taxon>Alvinellidae</taxon>
        <taxon>Paralvinella</taxon>
    </lineage>
</organism>
<keyword evidence="6 9" id="KW-0333">Golgi apparatus</keyword>
<dbReference type="Pfam" id="PF03567">
    <property type="entry name" value="Sulfotransfer_2"/>
    <property type="match status" value="1"/>
</dbReference>
<keyword evidence="8 9" id="KW-0325">Glycoprotein</keyword>
<dbReference type="InterPro" id="IPR016187">
    <property type="entry name" value="CTDL_fold"/>
</dbReference>
<dbReference type="EC" id="2.8.2.-" evidence="9"/>
<keyword evidence="9" id="KW-0735">Signal-anchor</keyword>
<evidence type="ECO:0000256" key="5">
    <source>
        <dbReference type="ARBA" id="ARBA00022989"/>
    </source>
</evidence>
<evidence type="ECO:0000256" key="2">
    <source>
        <dbReference type="ARBA" id="ARBA00006339"/>
    </source>
</evidence>
<evidence type="ECO:0000313" key="12">
    <source>
        <dbReference type="Proteomes" id="UP001208570"/>
    </source>
</evidence>
<dbReference type="PANTHER" id="PTHR12137:SF54">
    <property type="entry name" value="CARBOHYDRATE SULFOTRANSFERASE"/>
    <property type="match status" value="1"/>
</dbReference>
<evidence type="ECO:0000256" key="8">
    <source>
        <dbReference type="ARBA" id="ARBA00023180"/>
    </source>
</evidence>
<keyword evidence="3 9" id="KW-0808">Transferase</keyword>
<keyword evidence="9" id="KW-0119">Carbohydrate metabolism</keyword>
<gene>
    <name evidence="11" type="ORF">LSH36_129g02010</name>
</gene>
<dbReference type="GO" id="GO:0008146">
    <property type="term" value="F:sulfotransferase activity"/>
    <property type="evidence" value="ECO:0007669"/>
    <property type="project" value="InterPro"/>
</dbReference>
<evidence type="ECO:0000313" key="11">
    <source>
        <dbReference type="EMBL" id="KAK2160616.1"/>
    </source>
</evidence>
<dbReference type="GO" id="GO:0016051">
    <property type="term" value="P:carbohydrate biosynthetic process"/>
    <property type="evidence" value="ECO:0007669"/>
    <property type="project" value="InterPro"/>
</dbReference>
<keyword evidence="4" id="KW-0812">Transmembrane</keyword>
<evidence type="ECO:0000256" key="7">
    <source>
        <dbReference type="ARBA" id="ARBA00023136"/>
    </source>
</evidence>
<dbReference type="PANTHER" id="PTHR12137">
    <property type="entry name" value="CARBOHYDRATE SULFOTRANSFERASE"/>
    <property type="match status" value="1"/>
</dbReference>
<keyword evidence="5" id="KW-1133">Transmembrane helix</keyword>
<evidence type="ECO:0000256" key="4">
    <source>
        <dbReference type="ARBA" id="ARBA00022692"/>
    </source>
</evidence>
<comment type="similarity">
    <text evidence="2 9">Belongs to the sulfotransferase 2 family.</text>
</comment>
<reference evidence="11" key="1">
    <citation type="journal article" date="2023" name="Mol. Biol. Evol.">
        <title>Third-Generation Sequencing Reveals the Adaptive Role of the Epigenome in Three Deep-Sea Polychaetes.</title>
        <authorList>
            <person name="Perez M."/>
            <person name="Aroh O."/>
            <person name="Sun Y."/>
            <person name="Lan Y."/>
            <person name="Juniper S.K."/>
            <person name="Young C.R."/>
            <person name="Angers B."/>
            <person name="Qian P.Y."/>
        </authorList>
    </citation>
    <scope>NUCLEOTIDE SEQUENCE</scope>
    <source>
        <strain evidence="11">P08H-3</strain>
    </source>
</reference>
<evidence type="ECO:0000256" key="6">
    <source>
        <dbReference type="ARBA" id="ARBA00023034"/>
    </source>
</evidence>
<feature type="signal peptide" evidence="10">
    <location>
        <begin position="1"/>
        <end position="18"/>
    </location>
</feature>
<sequence length="427" mass="50444">MFIFLTNFAIFAILPTDSQNKGVFTETPGYCHPAPVVQKFGSMTVYECQRICRLYSECYGFNMKWIDERSGYCNLLEIGRRASYGIPGNENSSSSYYATCPDRFTYDYRTDRCYRYISEKMPWDKAYVYCKTLHPDSHLLDIPVRDVDQVAIKISEQHLFRPCSQKYRRQLIEESCRFYHRYNQKTKCMDSDLDVVVLNHGRKLLFCALPKSGSRSWLTYMANMTGNASEPWRVRNEDFMMAAGLDYRKKVPVREVVEKFGSYTKFTVVRHPIQWIVALYFETVHILDKYRNPDGSRPTLQQFVANLYHYPKFKKYWESFELSCHHCLVRYDYIVKAETVDPEGDSLRNFLHTDVVPPFVHVNPRYGSVADRFKYDEILREMERNSTSTIHRLLAYYEKDLRMFGYAWDVTGRRSTCHNDDEHGTCC</sequence>
<evidence type="ECO:0000256" key="10">
    <source>
        <dbReference type="SAM" id="SignalP"/>
    </source>
</evidence>
<dbReference type="EMBL" id="JAODUP010000129">
    <property type="protein sequence ID" value="KAK2160616.1"/>
    <property type="molecule type" value="Genomic_DNA"/>
</dbReference>
<proteinExistence type="inferred from homology"/>
<evidence type="ECO:0000256" key="9">
    <source>
        <dbReference type="RuleBase" id="RU364020"/>
    </source>
</evidence>
<keyword evidence="7" id="KW-0472">Membrane</keyword>
<dbReference type="InterPro" id="IPR005331">
    <property type="entry name" value="Sulfotransferase"/>
</dbReference>
<dbReference type="AlphaFoldDB" id="A0AAD9NA41"/>
<dbReference type="Proteomes" id="UP001208570">
    <property type="component" value="Unassembled WGS sequence"/>
</dbReference>
<keyword evidence="10" id="KW-0732">Signal</keyword>
<accession>A0AAD9NA41</accession>
<comment type="caution">
    <text evidence="11">The sequence shown here is derived from an EMBL/GenBank/DDBJ whole genome shotgun (WGS) entry which is preliminary data.</text>
</comment>
<dbReference type="GO" id="GO:0000139">
    <property type="term" value="C:Golgi membrane"/>
    <property type="evidence" value="ECO:0007669"/>
    <property type="project" value="UniProtKB-SubCell"/>
</dbReference>
<keyword evidence="12" id="KW-1185">Reference proteome</keyword>
<feature type="chain" id="PRO_5041917295" description="Carbohydrate sulfotransferase" evidence="10">
    <location>
        <begin position="19"/>
        <end position="427"/>
    </location>
</feature>
<name>A0AAD9NA41_9ANNE</name>